<dbReference type="STRING" id="53254.SAMN05660750_04638"/>
<dbReference type="EMBL" id="LMAR01000067">
    <property type="protein sequence ID" value="KQK28581.1"/>
    <property type="molecule type" value="Genomic_DNA"/>
</dbReference>
<dbReference type="OrthoDB" id="9803763at2"/>
<evidence type="ECO:0000256" key="1">
    <source>
        <dbReference type="ARBA" id="ARBA00009023"/>
    </source>
</evidence>
<dbReference type="RefSeq" id="WP_055730105.1">
    <property type="nucleotide sequence ID" value="NZ_FUYX01000018.1"/>
</dbReference>
<dbReference type="PIRSF" id="PIRSF006470">
    <property type="entry name" value="DctB"/>
    <property type="match status" value="1"/>
</dbReference>
<evidence type="ECO:0000313" key="6">
    <source>
        <dbReference type="EMBL" id="SKC13931.1"/>
    </source>
</evidence>
<comment type="similarity">
    <text evidence="1">Belongs to the bacterial solute-binding protein 7 family.</text>
</comment>
<feature type="chain" id="PRO_5014520333" evidence="4">
    <location>
        <begin position="26"/>
        <end position="330"/>
    </location>
</feature>
<reference evidence="6 8" key="2">
    <citation type="submission" date="2017-02" db="EMBL/GenBank/DDBJ databases">
        <authorList>
            <person name="Peterson S.W."/>
        </authorList>
    </citation>
    <scope>NUCLEOTIDE SEQUENCE [LARGE SCALE GENOMIC DNA]</scope>
    <source>
        <strain evidence="6 8">DSM 9653</strain>
    </source>
</reference>
<dbReference type="InterPro" id="IPR018389">
    <property type="entry name" value="DctP_fam"/>
</dbReference>
<dbReference type="Proteomes" id="UP000190130">
    <property type="component" value="Unassembled WGS sequence"/>
</dbReference>
<protein>
    <submittedName>
        <fullName evidence="6">Tripartite ATP-independent transporter solute receptor, DctP family</fullName>
    </submittedName>
</protein>
<dbReference type="NCBIfam" id="NF037995">
    <property type="entry name" value="TRAP_S1"/>
    <property type="match status" value="1"/>
</dbReference>
<keyword evidence="7" id="KW-1185">Reference proteome</keyword>
<dbReference type="GO" id="GO:0055085">
    <property type="term" value="P:transmembrane transport"/>
    <property type="evidence" value="ECO:0007669"/>
    <property type="project" value="InterPro"/>
</dbReference>
<organism evidence="5 7">
    <name type="scientific">Bosea thiooxidans</name>
    <dbReference type="NCBI Taxonomy" id="53254"/>
    <lineage>
        <taxon>Bacteria</taxon>
        <taxon>Pseudomonadati</taxon>
        <taxon>Pseudomonadota</taxon>
        <taxon>Alphaproteobacteria</taxon>
        <taxon>Hyphomicrobiales</taxon>
        <taxon>Boseaceae</taxon>
        <taxon>Bosea</taxon>
    </lineage>
</organism>
<evidence type="ECO:0000256" key="4">
    <source>
        <dbReference type="SAM" id="SignalP"/>
    </source>
</evidence>
<dbReference type="GO" id="GO:0030288">
    <property type="term" value="C:outer membrane-bounded periplasmic space"/>
    <property type="evidence" value="ECO:0007669"/>
    <property type="project" value="InterPro"/>
</dbReference>
<dbReference type="Pfam" id="PF03480">
    <property type="entry name" value="DctP"/>
    <property type="match status" value="1"/>
</dbReference>
<dbReference type="InterPro" id="IPR004682">
    <property type="entry name" value="TRAP_DctP"/>
</dbReference>
<dbReference type="InterPro" id="IPR038404">
    <property type="entry name" value="TRAP_DctP_sf"/>
</dbReference>
<dbReference type="AlphaFoldDB" id="A0A0Q3I1D6"/>
<name>A0A0Q3I1D6_9HYPH</name>
<keyword evidence="3 4" id="KW-0732">Signal</keyword>
<accession>A0A0Q3I1D6</accession>
<evidence type="ECO:0000313" key="5">
    <source>
        <dbReference type="EMBL" id="KQK28581.1"/>
    </source>
</evidence>
<dbReference type="PANTHER" id="PTHR33376:SF7">
    <property type="entry name" value="C4-DICARBOXYLATE-BINDING PROTEIN DCTB"/>
    <property type="match status" value="1"/>
</dbReference>
<dbReference type="Proteomes" id="UP000051562">
    <property type="component" value="Unassembled WGS sequence"/>
</dbReference>
<evidence type="ECO:0000313" key="8">
    <source>
        <dbReference type="Proteomes" id="UP000190130"/>
    </source>
</evidence>
<reference evidence="5 7" key="1">
    <citation type="submission" date="2015-10" db="EMBL/GenBank/DDBJ databases">
        <title>Draft genome of Bosea thiooxidans.</title>
        <authorList>
            <person name="Wang X."/>
        </authorList>
    </citation>
    <scope>NUCLEOTIDE SEQUENCE [LARGE SCALE GENOMIC DNA]</scope>
    <source>
        <strain evidence="5 7">CGMCC 9174</strain>
    </source>
</reference>
<dbReference type="EMBL" id="FUYX01000018">
    <property type="protein sequence ID" value="SKC13931.1"/>
    <property type="molecule type" value="Genomic_DNA"/>
</dbReference>
<keyword evidence="6" id="KW-0675">Receptor</keyword>
<gene>
    <name evidence="5" type="ORF">ARD30_06645</name>
    <name evidence="6" type="ORF">SAMN05660750_04638</name>
</gene>
<evidence type="ECO:0000256" key="2">
    <source>
        <dbReference type="ARBA" id="ARBA00022448"/>
    </source>
</evidence>
<evidence type="ECO:0000313" key="7">
    <source>
        <dbReference type="Proteomes" id="UP000051562"/>
    </source>
</evidence>
<dbReference type="PANTHER" id="PTHR33376">
    <property type="match status" value="1"/>
</dbReference>
<evidence type="ECO:0000256" key="3">
    <source>
        <dbReference type="ARBA" id="ARBA00022729"/>
    </source>
</evidence>
<dbReference type="Gene3D" id="3.40.190.170">
    <property type="entry name" value="Bacterial extracellular solute-binding protein, family 7"/>
    <property type="match status" value="1"/>
</dbReference>
<proteinExistence type="inferred from homology"/>
<sequence length="330" mass="35740">MSLRMMGGAAALAGMLIAGVPAAQAQQKTPVLRFGHMNSPTHIVNLGGQRLKAAMEKASGGSVQIDLFPSAQLGENSAVLEQLTLGSNIITQVGPGTIAQYVPNYAVMVHPFLFKSWDEVKKVAGSDLVKGWEKDLAKHNIKPLCFFNFGTRDLYTRSKAVKTPADSAGLKMRVQPVAIYTELVKSMGGQPTPMPWPEVYSALSQGVIDAAEAPPNAIVDQKHFEAAKFYMKTNHILDASIVVMSLRAFNALNAEQKKTLESEAGAACDWMTEESNKVYDSAVTELEKRGMTIVSDVDRAAFEKSAGSIQKAFPDWSPNLVADIRKQLGR</sequence>
<feature type="signal peptide" evidence="4">
    <location>
        <begin position="1"/>
        <end position="25"/>
    </location>
</feature>
<keyword evidence="2" id="KW-0813">Transport</keyword>